<evidence type="ECO:0000313" key="2">
    <source>
        <dbReference type="Proteomes" id="UP000236630"/>
    </source>
</evidence>
<dbReference type="Proteomes" id="UP000236630">
    <property type="component" value="Unassembled WGS sequence"/>
</dbReference>
<accession>A0A2H5PRI4</accession>
<evidence type="ECO:0000313" key="1">
    <source>
        <dbReference type="EMBL" id="GAY54966.1"/>
    </source>
</evidence>
<dbReference type="AlphaFoldDB" id="A0A2H5PRI4"/>
<reference evidence="1 2" key="1">
    <citation type="journal article" date="2017" name="Front. Genet.">
        <title>Draft sequencing of the heterozygous diploid genome of Satsuma (Citrus unshiu Marc.) using a hybrid assembly approach.</title>
        <authorList>
            <person name="Shimizu T."/>
            <person name="Tanizawa Y."/>
            <person name="Mochizuki T."/>
            <person name="Nagasaki H."/>
            <person name="Yoshioka T."/>
            <person name="Toyoda A."/>
            <person name="Fujiyama A."/>
            <person name="Kaminuma E."/>
            <person name="Nakamura Y."/>
        </authorList>
    </citation>
    <scope>NUCLEOTIDE SEQUENCE [LARGE SCALE GENOMIC DNA]</scope>
    <source>
        <strain evidence="2">cv. Miyagawa wase</strain>
    </source>
</reference>
<organism evidence="1 2">
    <name type="scientific">Citrus unshiu</name>
    <name type="common">Satsuma mandarin</name>
    <name type="synonym">Citrus nobilis var. unshiu</name>
    <dbReference type="NCBI Taxonomy" id="55188"/>
    <lineage>
        <taxon>Eukaryota</taxon>
        <taxon>Viridiplantae</taxon>
        <taxon>Streptophyta</taxon>
        <taxon>Embryophyta</taxon>
        <taxon>Tracheophyta</taxon>
        <taxon>Spermatophyta</taxon>
        <taxon>Magnoliopsida</taxon>
        <taxon>eudicotyledons</taxon>
        <taxon>Gunneridae</taxon>
        <taxon>Pentapetalae</taxon>
        <taxon>rosids</taxon>
        <taxon>malvids</taxon>
        <taxon>Sapindales</taxon>
        <taxon>Rutaceae</taxon>
        <taxon>Aurantioideae</taxon>
        <taxon>Citrus</taxon>
    </lineage>
</organism>
<sequence length="69" mass="7905">SPLRPWSEWWAAALTSIVRQRFKPPTKAFVGANVFICLPRAIRVEYGHSSSVRDYLSGHVLHRIQCNNI</sequence>
<name>A0A2H5PRI4_CITUN</name>
<feature type="non-terminal residue" evidence="1">
    <location>
        <position position="69"/>
    </location>
</feature>
<dbReference type="EMBL" id="BDQV01000112">
    <property type="protein sequence ID" value="GAY54966.1"/>
    <property type="molecule type" value="Genomic_DNA"/>
</dbReference>
<feature type="non-terminal residue" evidence="1">
    <location>
        <position position="1"/>
    </location>
</feature>
<comment type="caution">
    <text evidence="1">The sequence shown here is derived from an EMBL/GenBank/DDBJ whole genome shotgun (WGS) entry which is preliminary data.</text>
</comment>
<protein>
    <submittedName>
        <fullName evidence="1">Uncharacterized protein</fullName>
    </submittedName>
</protein>
<proteinExistence type="predicted"/>
<keyword evidence="2" id="KW-1185">Reference proteome</keyword>
<gene>
    <name evidence="1" type="ORF">CUMW_160850</name>
</gene>